<evidence type="ECO:0000256" key="1">
    <source>
        <dbReference type="SAM" id="MobiDB-lite"/>
    </source>
</evidence>
<dbReference type="Gene3D" id="3.40.710.10">
    <property type="entry name" value="DD-peptidase/beta-lactamase superfamily"/>
    <property type="match status" value="1"/>
</dbReference>
<dbReference type="InterPro" id="IPR050491">
    <property type="entry name" value="AmpC-like"/>
</dbReference>
<dbReference type="SUPFAM" id="SSF56601">
    <property type="entry name" value="beta-lactamase/transpeptidase-like"/>
    <property type="match status" value="1"/>
</dbReference>
<gene>
    <name evidence="3" type="primary">bla</name>
    <name evidence="3" type="ordered locus">CJA_3564</name>
</gene>
<dbReference type="InterPro" id="IPR012338">
    <property type="entry name" value="Beta-lactam/transpept-like"/>
</dbReference>
<dbReference type="HOGENOM" id="CLU_524492_0_0_6"/>
<proteinExistence type="predicted"/>
<evidence type="ECO:0000313" key="4">
    <source>
        <dbReference type="Proteomes" id="UP000001036"/>
    </source>
</evidence>
<feature type="compositionally biased region" description="Low complexity" evidence="1">
    <location>
        <begin position="113"/>
        <end position="125"/>
    </location>
</feature>
<dbReference type="KEGG" id="cja:CJA_3564"/>
<name>B3PGW9_CELJU</name>
<reference evidence="3 4" key="1">
    <citation type="journal article" date="2008" name="J. Bacteriol.">
        <title>Insights into plant cell wall degradation from the genome sequence of the soil bacterium Cellvibrio japonicus.</title>
        <authorList>
            <person name="Deboy R.T."/>
            <person name="Mongodin E.F."/>
            <person name="Fouts D.E."/>
            <person name="Tailford L.E."/>
            <person name="Khouri H."/>
            <person name="Emerson J.B."/>
            <person name="Mohamoud Y."/>
            <person name="Watkins K."/>
            <person name="Henrissat B."/>
            <person name="Gilbert H.J."/>
            <person name="Nelson K.E."/>
        </authorList>
    </citation>
    <scope>NUCLEOTIDE SEQUENCE [LARGE SCALE GENOMIC DNA]</scope>
    <source>
        <strain evidence="3 4">Ueda107</strain>
    </source>
</reference>
<dbReference type="EMBL" id="CP000934">
    <property type="protein sequence ID" value="ACE83138.1"/>
    <property type="molecule type" value="Genomic_DNA"/>
</dbReference>
<organism evidence="3 4">
    <name type="scientific">Cellvibrio japonicus (strain Ueda107)</name>
    <name type="common">Pseudomonas fluorescens subsp. cellulosa</name>
    <dbReference type="NCBI Taxonomy" id="498211"/>
    <lineage>
        <taxon>Bacteria</taxon>
        <taxon>Pseudomonadati</taxon>
        <taxon>Pseudomonadota</taxon>
        <taxon>Gammaproteobacteria</taxon>
        <taxon>Cellvibrionales</taxon>
        <taxon>Cellvibrionaceae</taxon>
        <taxon>Cellvibrio</taxon>
    </lineage>
</organism>
<keyword evidence="4" id="KW-1185">Reference proteome</keyword>
<feature type="domain" description="Beta-lactamase-related" evidence="2">
    <location>
        <begin position="204"/>
        <end position="518"/>
    </location>
</feature>
<evidence type="ECO:0000313" key="3">
    <source>
        <dbReference type="EMBL" id="ACE83138.1"/>
    </source>
</evidence>
<accession>B3PGW9</accession>
<dbReference type="STRING" id="498211.CJA_3564"/>
<dbReference type="PANTHER" id="PTHR46825:SF15">
    <property type="entry name" value="BETA-LACTAMASE-RELATED DOMAIN-CONTAINING PROTEIN"/>
    <property type="match status" value="1"/>
</dbReference>
<dbReference type="InterPro" id="IPR001466">
    <property type="entry name" value="Beta-lactam-related"/>
</dbReference>
<dbReference type="Pfam" id="PF00144">
    <property type="entry name" value="Beta-lactamase"/>
    <property type="match status" value="1"/>
</dbReference>
<dbReference type="eggNOG" id="COG1680">
    <property type="taxonomic scope" value="Bacteria"/>
</dbReference>
<dbReference type="Proteomes" id="UP000001036">
    <property type="component" value="Chromosome"/>
</dbReference>
<dbReference type="PANTHER" id="PTHR46825">
    <property type="entry name" value="D-ALANYL-D-ALANINE-CARBOXYPEPTIDASE/ENDOPEPTIDASE AMPH"/>
    <property type="match status" value="1"/>
</dbReference>
<sequence>MALFVSDQDENAHADNLFKSAMPILKYLRPDYRCPVPGSGSIRQLPQLIALMALVFSPLLSANDKRVTIPLTLPIQQAINAPSSATTSSAPTLNSTQFTQTLEHNPQAVVSNPPQATAQPAQPAVQPKPAPPAASRANPRADDKIPPAADIASDEAIRNSKLLAKKIPLITTASIAAPRYPQGHPEAFVTQFEDYVAREIAPYVPGVAIVIVSQGQIRSLQAYGVKRAGTREKMTPDTVFRLASVSKPVAATATAILVQEGQLSWNAKVTSVLPDVKFKSTRYGEQINLRHLLSQSVGLPSHANTSVIEAGMSYAEAVRRLRLVNFVCQPGKCYAYQNITYSLAGDMVSKQYGKPFEDFVEDKLFTPLNMRSASFGLESFLASPNRASPHIASGKRWIPTHVTPNYYRIPPAAGANASIVDMSRFLMAQLGKRPDVLSPATLKQLQARVTHNSPAQNHYGTRDAVGNTAYGLGWRVFDYGRYKNFAHHGGWVKGFRSEVVFNRDLGIGMVFLTNSETRLARNVIFKFMDLHEIAQEEAKKARRTAATP</sequence>
<protein>
    <submittedName>
        <fullName evidence="3">Beta-lactamase</fullName>
    </submittedName>
</protein>
<feature type="region of interest" description="Disordered" evidence="1">
    <location>
        <begin position="108"/>
        <end position="152"/>
    </location>
</feature>
<evidence type="ECO:0000259" key="2">
    <source>
        <dbReference type="Pfam" id="PF00144"/>
    </source>
</evidence>
<dbReference type="AlphaFoldDB" id="B3PGW9"/>